<organism evidence="1 2">
    <name type="scientific">Stegodyphus mimosarum</name>
    <name type="common">African social velvet spider</name>
    <dbReference type="NCBI Taxonomy" id="407821"/>
    <lineage>
        <taxon>Eukaryota</taxon>
        <taxon>Metazoa</taxon>
        <taxon>Ecdysozoa</taxon>
        <taxon>Arthropoda</taxon>
        <taxon>Chelicerata</taxon>
        <taxon>Arachnida</taxon>
        <taxon>Araneae</taxon>
        <taxon>Araneomorphae</taxon>
        <taxon>Entelegynae</taxon>
        <taxon>Eresoidea</taxon>
        <taxon>Eresidae</taxon>
        <taxon>Stegodyphus</taxon>
    </lineage>
</organism>
<sequence>MDNLGVLYISAGRIGEASKLYKEMHEKYGNYLEGK</sequence>
<name>A0A087TNH5_STEMI</name>
<accession>A0A087TNH5</accession>
<feature type="non-terminal residue" evidence="1">
    <location>
        <position position="35"/>
    </location>
</feature>
<reference evidence="1 2" key="1">
    <citation type="submission" date="2013-11" db="EMBL/GenBank/DDBJ databases">
        <title>Genome sequencing of Stegodyphus mimosarum.</title>
        <authorList>
            <person name="Bechsgaard J."/>
        </authorList>
    </citation>
    <scope>NUCLEOTIDE SEQUENCE [LARGE SCALE GENOMIC DNA]</scope>
</reference>
<evidence type="ECO:0000313" key="1">
    <source>
        <dbReference type="EMBL" id="KFM66664.1"/>
    </source>
</evidence>
<keyword evidence="2" id="KW-1185">Reference proteome</keyword>
<dbReference type="EMBL" id="KK116045">
    <property type="protein sequence ID" value="KFM66664.1"/>
    <property type="molecule type" value="Genomic_DNA"/>
</dbReference>
<protein>
    <submittedName>
        <fullName evidence="1">Uncharacterized protein</fullName>
    </submittedName>
</protein>
<gene>
    <name evidence="1" type="ORF">X975_09306</name>
</gene>
<dbReference type="AlphaFoldDB" id="A0A087TNH5"/>
<proteinExistence type="predicted"/>
<evidence type="ECO:0000313" key="2">
    <source>
        <dbReference type="Proteomes" id="UP000054359"/>
    </source>
</evidence>
<dbReference type="Proteomes" id="UP000054359">
    <property type="component" value="Unassembled WGS sequence"/>
</dbReference>